<feature type="domain" description="Restriction endonuclease type IV Mrr" evidence="1">
    <location>
        <begin position="191"/>
        <end position="308"/>
    </location>
</feature>
<gene>
    <name evidence="2" type="ORF">JK359_28370</name>
</gene>
<reference evidence="2" key="1">
    <citation type="submission" date="2021-01" db="EMBL/GenBank/DDBJ databases">
        <title>WGS of actinomycetes isolated from Thailand.</title>
        <authorList>
            <person name="Thawai C."/>
        </authorList>
    </citation>
    <scope>NUCLEOTIDE SEQUENCE</scope>
    <source>
        <strain evidence="2">RCU-197</strain>
    </source>
</reference>
<sequence length="327" mass="36307">MAELVGFKLGLTVSEEDLVQAAIAQGIVELWPEDMNAIYSYRSEAMEELAQSLLAAFGDADAADALASPAVMPQLVREFPDLLQDPGALDYTLERFPQLTPPPGSNVIDPTPLIDEVRQRWGSRGVMIAARLLLLINRNVVANPWSRVRRNEYTSRIELRDLFDSEALPLPLGLFFDQRFIDFLNTNTSALEKMHWRQFEGLVAERLRREGLRVELGPGRGDEGVDVRAWDPEAGESDPAVMLVQCKRTRGKVDRVVVKALATDVMFEGARQGMVATTSSWSPGARHTVEARGYPIEETNRDTLVAWLTEMRTPGSGTWLPGSGSSR</sequence>
<accession>A0A937EMW9</accession>
<dbReference type="Gene3D" id="3.40.1350.10">
    <property type="match status" value="1"/>
</dbReference>
<dbReference type="InterPro" id="IPR011856">
    <property type="entry name" value="tRNA_endonuc-like_dom_sf"/>
</dbReference>
<keyword evidence="2" id="KW-0255">Endonuclease</keyword>
<dbReference type="SUPFAM" id="SSF52980">
    <property type="entry name" value="Restriction endonuclease-like"/>
    <property type="match status" value="1"/>
</dbReference>
<evidence type="ECO:0000313" key="3">
    <source>
        <dbReference type="Proteomes" id="UP000661858"/>
    </source>
</evidence>
<organism evidence="2 3">
    <name type="scientific">Streptomyces actinomycinicus</name>
    <dbReference type="NCBI Taxonomy" id="1695166"/>
    <lineage>
        <taxon>Bacteria</taxon>
        <taxon>Bacillati</taxon>
        <taxon>Actinomycetota</taxon>
        <taxon>Actinomycetes</taxon>
        <taxon>Kitasatosporales</taxon>
        <taxon>Streptomycetaceae</taxon>
        <taxon>Streptomyces</taxon>
    </lineage>
</organism>
<dbReference type="GO" id="GO:0015666">
    <property type="term" value="F:restriction endodeoxyribonuclease activity"/>
    <property type="evidence" value="ECO:0007669"/>
    <property type="project" value="TreeGrafter"/>
</dbReference>
<keyword evidence="3" id="KW-1185">Reference proteome</keyword>
<proteinExistence type="predicted"/>
<dbReference type="InterPro" id="IPR052906">
    <property type="entry name" value="Type_IV_Methyl-Rstrct_Enzyme"/>
</dbReference>
<dbReference type="InterPro" id="IPR011335">
    <property type="entry name" value="Restrct_endonuc-II-like"/>
</dbReference>
<comment type="caution">
    <text evidence="2">The sequence shown here is derived from an EMBL/GenBank/DDBJ whole genome shotgun (WGS) entry which is preliminary data.</text>
</comment>
<keyword evidence="2" id="KW-0378">Hydrolase</keyword>
<dbReference type="PANTHER" id="PTHR30015:SF7">
    <property type="entry name" value="TYPE IV METHYL-DIRECTED RESTRICTION ENZYME ECOKMRR"/>
    <property type="match status" value="1"/>
</dbReference>
<evidence type="ECO:0000313" key="2">
    <source>
        <dbReference type="EMBL" id="MBL1085836.1"/>
    </source>
</evidence>
<name>A0A937EMW9_9ACTN</name>
<dbReference type="PANTHER" id="PTHR30015">
    <property type="entry name" value="MRR RESTRICTION SYSTEM PROTEIN"/>
    <property type="match status" value="1"/>
</dbReference>
<dbReference type="RefSeq" id="WP_201841481.1">
    <property type="nucleotide sequence ID" value="NZ_JAERRK010000018.1"/>
</dbReference>
<dbReference type="Pfam" id="PF04471">
    <property type="entry name" value="Mrr_cat"/>
    <property type="match status" value="1"/>
</dbReference>
<dbReference type="AlphaFoldDB" id="A0A937EMW9"/>
<evidence type="ECO:0000259" key="1">
    <source>
        <dbReference type="Pfam" id="PF04471"/>
    </source>
</evidence>
<protein>
    <submittedName>
        <fullName evidence="2">Restriction endonuclease</fullName>
    </submittedName>
</protein>
<dbReference type="Proteomes" id="UP000661858">
    <property type="component" value="Unassembled WGS sequence"/>
</dbReference>
<keyword evidence="2" id="KW-0540">Nuclease</keyword>
<dbReference type="GO" id="GO:0003677">
    <property type="term" value="F:DNA binding"/>
    <property type="evidence" value="ECO:0007669"/>
    <property type="project" value="InterPro"/>
</dbReference>
<dbReference type="GO" id="GO:0009307">
    <property type="term" value="P:DNA restriction-modification system"/>
    <property type="evidence" value="ECO:0007669"/>
    <property type="project" value="InterPro"/>
</dbReference>
<dbReference type="EMBL" id="JAERRK010000018">
    <property type="protein sequence ID" value="MBL1085836.1"/>
    <property type="molecule type" value="Genomic_DNA"/>
</dbReference>
<dbReference type="InterPro" id="IPR007560">
    <property type="entry name" value="Restrct_endonuc_IV_Mrr"/>
</dbReference>